<reference evidence="1 2" key="1">
    <citation type="journal article" date="2008" name="Nature">
        <title>The genome of Laccaria bicolor provides insights into mycorrhizal symbiosis.</title>
        <authorList>
            <person name="Martin F."/>
            <person name="Aerts A."/>
            <person name="Ahren D."/>
            <person name="Brun A."/>
            <person name="Danchin E.G.J."/>
            <person name="Duchaussoy F."/>
            <person name="Gibon J."/>
            <person name="Kohler A."/>
            <person name="Lindquist E."/>
            <person name="Pereda V."/>
            <person name="Salamov A."/>
            <person name="Shapiro H.J."/>
            <person name="Wuyts J."/>
            <person name="Blaudez D."/>
            <person name="Buee M."/>
            <person name="Brokstein P."/>
            <person name="Canbaeck B."/>
            <person name="Cohen D."/>
            <person name="Courty P.E."/>
            <person name="Coutinho P.M."/>
            <person name="Delaruelle C."/>
            <person name="Detter J.C."/>
            <person name="Deveau A."/>
            <person name="DiFazio S."/>
            <person name="Duplessis S."/>
            <person name="Fraissinet-Tachet L."/>
            <person name="Lucic E."/>
            <person name="Frey-Klett P."/>
            <person name="Fourrey C."/>
            <person name="Feussner I."/>
            <person name="Gay G."/>
            <person name="Grimwood J."/>
            <person name="Hoegger P.J."/>
            <person name="Jain P."/>
            <person name="Kilaru S."/>
            <person name="Labbe J."/>
            <person name="Lin Y.C."/>
            <person name="Legue V."/>
            <person name="Le Tacon F."/>
            <person name="Marmeisse R."/>
            <person name="Melayah D."/>
            <person name="Montanini B."/>
            <person name="Muratet M."/>
            <person name="Nehls U."/>
            <person name="Niculita-Hirzel H."/>
            <person name="Oudot-Le Secq M.P."/>
            <person name="Peter M."/>
            <person name="Quesneville H."/>
            <person name="Rajashekar B."/>
            <person name="Reich M."/>
            <person name="Rouhier N."/>
            <person name="Schmutz J."/>
            <person name="Yin T."/>
            <person name="Chalot M."/>
            <person name="Henrissat B."/>
            <person name="Kuees U."/>
            <person name="Lucas S."/>
            <person name="Van de Peer Y."/>
            <person name="Podila G.K."/>
            <person name="Polle A."/>
            <person name="Pukkila P.J."/>
            <person name="Richardson P.M."/>
            <person name="Rouze P."/>
            <person name="Sanders I.R."/>
            <person name="Stajich J.E."/>
            <person name="Tunlid A."/>
            <person name="Tuskan G."/>
            <person name="Grigoriev I.V."/>
        </authorList>
    </citation>
    <scope>NUCLEOTIDE SEQUENCE [LARGE SCALE GENOMIC DNA]</scope>
    <source>
        <strain evidence="2">S238N-H82 / ATCC MYA-4686</strain>
    </source>
</reference>
<dbReference type="RefSeq" id="XP_001878416.1">
    <property type="nucleotide sequence ID" value="XM_001878381.1"/>
</dbReference>
<keyword evidence="2" id="KW-1185">Reference proteome</keyword>
<gene>
    <name evidence="1" type="ORF">LACBIDRAFT_293271</name>
</gene>
<dbReference type="KEGG" id="lbc:LACBIDRAFT_293271"/>
<dbReference type="AlphaFoldDB" id="B0D2L1"/>
<protein>
    <submittedName>
        <fullName evidence="1">Predicted protein</fullName>
    </submittedName>
</protein>
<dbReference type="EMBL" id="DS547096">
    <property type="protein sequence ID" value="EDR11115.1"/>
    <property type="molecule type" value="Genomic_DNA"/>
</dbReference>
<dbReference type="OrthoDB" id="3255221at2759"/>
<accession>B0D2L1</accession>
<dbReference type="InParanoid" id="B0D2L1"/>
<proteinExistence type="predicted"/>
<evidence type="ECO:0000313" key="2">
    <source>
        <dbReference type="Proteomes" id="UP000001194"/>
    </source>
</evidence>
<sequence>MPWPAHIVAKSSRLLDTETIGKFYGFYNSILNECFPSTRFTIMPQYVTVDMIGGTGAIEGRAITYVIEPLDFQSPIFFIDIKPPTHLLSLSARKNAEDQVRYRFWQLSHLVRIPKLYGVSAVGRQLSFYTYDRASRTVEPGPLAPIERWNTNIMEEVGRAKFLAVVEEIKQMVAIIEAVEVVEVEIEVP</sequence>
<evidence type="ECO:0000313" key="1">
    <source>
        <dbReference type="EMBL" id="EDR11115.1"/>
    </source>
</evidence>
<name>B0D2L1_LACBS</name>
<organism evidence="2">
    <name type="scientific">Laccaria bicolor (strain S238N-H82 / ATCC MYA-4686)</name>
    <name type="common">Bicoloured deceiver</name>
    <name type="synonym">Laccaria laccata var. bicolor</name>
    <dbReference type="NCBI Taxonomy" id="486041"/>
    <lineage>
        <taxon>Eukaryota</taxon>
        <taxon>Fungi</taxon>
        <taxon>Dikarya</taxon>
        <taxon>Basidiomycota</taxon>
        <taxon>Agaricomycotina</taxon>
        <taxon>Agaricomycetes</taxon>
        <taxon>Agaricomycetidae</taxon>
        <taxon>Agaricales</taxon>
        <taxon>Agaricineae</taxon>
        <taxon>Hydnangiaceae</taxon>
        <taxon>Laccaria</taxon>
    </lineage>
</organism>
<dbReference type="GeneID" id="6073912"/>
<dbReference type="STRING" id="486041.B0D2L1"/>
<dbReference type="HOGENOM" id="CLU_085786_3_1_1"/>
<dbReference type="Proteomes" id="UP000001194">
    <property type="component" value="Unassembled WGS sequence"/>
</dbReference>